<feature type="region of interest" description="Disordered" evidence="1">
    <location>
        <begin position="417"/>
        <end position="442"/>
    </location>
</feature>
<proteinExistence type="predicted"/>
<evidence type="ECO:0000313" key="4">
    <source>
        <dbReference type="Proteomes" id="UP001321760"/>
    </source>
</evidence>
<dbReference type="Gene3D" id="2.120.10.80">
    <property type="entry name" value="Kelch-type beta propeller"/>
    <property type="match status" value="1"/>
</dbReference>
<keyword evidence="4" id="KW-1185">Reference proteome</keyword>
<evidence type="ECO:0000313" key="3">
    <source>
        <dbReference type="EMBL" id="KAK4447782.1"/>
    </source>
</evidence>
<gene>
    <name evidence="3" type="ORF">QBC34DRAFT_124036</name>
</gene>
<feature type="region of interest" description="Disordered" evidence="1">
    <location>
        <begin position="472"/>
        <end position="552"/>
    </location>
</feature>
<reference evidence="3" key="1">
    <citation type="journal article" date="2023" name="Mol. Phylogenet. Evol.">
        <title>Genome-scale phylogeny and comparative genomics of the fungal order Sordariales.</title>
        <authorList>
            <person name="Hensen N."/>
            <person name="Bonometti L."/>
            <person name="Westerberg I."/>
            <person name="Brannstrom I.O."/>
            <person name="Guillou S."/>
            <person name="Cros-Aarteil S."/>
            <person name="Calhoun S."/>
            <person name="Haridas S."/>
            <person name="Kuo A."/>
            <person name="Mondo S."/>
            <person name="Pangilinan J."/>
            <person name="Riley R."/>
            <person name="LaButti K."/>
            <person name="Andreopoulos B."/>
            <person name="Lipzen A."/>
            <person name="Chen C."/>
            <person name="Yan M."/>
            <person name="Daum C."/>
            <person name="Ng V."/>
            <person name="Clum A."/>
            <person name="Steindorff A."/>
            <person name="Ohm R.A."/>
            <person name="Martin F."/>
            <person name="Silar P."/>
            <person name="Natvig D.O."/>
            <person name="Lalanne C."/>
            <person name="Gautier V."/>
            <person name="Ament-Velasquez S.L."/>
            <person name="Kruys A."/>
            <person name="Hutchinson M.I."/>
            <person name="Powell A.J."/>
            <person name="Barry K."/>
            <person name="Miller A.N."/>
            <person name="Grigoriev I.V."/>
            <person name="Debuchy R."/>
            <person name="Gladieux P."/>
            <person name="Hiltunen Thoren M."/>
            <person name="Johannesson H."/>
        </authorList>
    </citation>
    <scope>NUCLEOTIDE SEQUENCE</scope>
    <source>
        <strain evidence="3">PSN243</strain>
    </source>
</reference>
<accession>A0AAV9GI82</accession>
<dbReference type="EMBL" id="MU865947">
    <property type="protein sequence ID" value="KAK4447782.1"/>
    <property type="molecule type" value="Genomic_DNA"/>
</dbReference>
<feature type="transmembrane region" description="Helical" evidence="2">
    <location>
        <begin position="441"/>
        <end position="466"/>
    </location>
</feature>
<protein>
    <recommendedName>
        <fullName evidence="5">Kelch repeat protein</fullName>
    </recommendedName>
</protein>
<organism evidence="3 4">
    <name type="scientific">Podospora aff. communis PSN243</name>
    <dbReference type="NCBI Taxonomy" id="3040156"/>
    <lineage>
        <taxon>Eukaryota</taxon>
        <taxon>Fungi</taxon>
        <taxon>Dikarya</taxon>
        <taxon>Ascomycota</taxon>
        <taxon>Pezizomycotina</taxon>
        <taxon>Sordariomycetes</taxon>
        <taxon>Sordariomycetidae</taxon>
        <taxon>Sordariales</taxon>
        <taxon>Podosporaceae</taxon>
        <taxon>Podospora</taxon>
    </lineage>
</organism>
<sequence length="552" mass="59858">MALSDTPSVTNYVRRFSASAVVIGNHVYIDGGEITQYVNGSSTFENQGRYTNQVNSTLSLDLRKSWTTSDVVFRSIPKQGPIKTNVVLWPDRARNAFYSWGGNFAFGLNKTKPELWRFNADGGGGGKWVLESASNPEVFNGLTSAGSMAYTTVNNTGYAIGGHATSLTTLGREEDNGQSKQAIPGMLTYNFDTREWTNETASTGFSPFHTLTGASAHYVPNFGPGGLVFVLGGHLLDIDRDYPLANSPAQTFDNLTFFDPAAKKTYFQRATGDIPSLPRADSCVEGFQNTEGGYEILLFGGVNRATRNNDKYHDAYILSLPGFVWTKLPAPNYGARAYHSCVAVGKRQILSIGGMRTTGTDKDRAPQGLLLFDMTEWRWMDVYDTTLGAYERHKNITAWYAEGGLEKVQWSSDEVKGMFVNEGPGGGGPGEQEPSGSSTPVGAIAGGTIGGIVGLAAILGLLWFIIRRKRKHSEDGPERHTESQDASPMTRPPQQPAEVSSDSANTVMEKRPIYTGHAELPPKPAHAELPPNQIPGFAAELDGSQRGGRPFS</sequence>
<dbReference type="InterPro" id="IPR015915">
    <property type="entry name" value="Kelch-typ_b-propeller"/>
</dbReference>
<evidence type="ECO:0000256" key="2">
    <source>
        <dbReference type="SAM" id="Phobius"/>
    </source>
</evidence>
<evidence type="ECO:0000256" key="1">
    <source>
        <dbReference type="SAM" id="MobiDB-lite"/>
    </source>
</evidence>
<dbReference type="SUPFAM" id="SSF117281">
    <property type="entry name" value="Kelch motif"/>
    <property type="match status" value="1"/>
</dbReference>
<keyword evidence="2" id="KW-0472">Membrane</keyword>
<dbReference type="AlphaFoldDB" id="A0AAV9GI82"/>
<keyword evidence="2" id="KW-0812">Transmembrane</keyword>
<dbReference type="PANTHER" id="PTHR23244">
    <property type="entry name" value="KELCH REPEAT DOMAIN"/>
    <property type="match status" value="1"/>
</dbReference>
<reference evidence="3" key="2">
    <citation type="submission" date="2023-05" db="EMBL/GenBank/DDBJ databases">
        <authorList>
            <consortium name="Lawrence Berkeley National Laboratory"/>
            <person name="Steindorff A."/>
            <person name="Hensen N."/>
            <person name="Bonometti L."/>
            <person name="Westerberg I."/>
            <person name="Brannstrom I.O."/>
            <person name="Guillou S."/>
            <person name="Cros-Aarteil S."/>
            <person name="Calhoun S."/>
            <person name="Haridas S."/>
            <person name="Kuo A."/>
            <person name="Mondo S."/>
            <person name="Pangilinan J."/>
            <person name="Riley R."/>
            <person name="Labutti K."/>
            <person name="Andreopoulos B."/>
            <person name="Lipzen A."/>
            <person name="Chen C."/>
            <person name="Yanf M."/>
            <person name="Daum C."/>
            <person name="Ng V."/>
            <person name="Clum A."/>
            <person name="Ohm R."/>
            <person name="Martin F."/>
            <person name="Silar P."/>
            <person name="Natvig D."/>
            <person name="Lalanne C."/>
            <person name="Gautier V."/>
            <person name="Ament-Velasquez S.L."/>
            <person name="Kruys A."/>
            <person name="Hutchinson M.I."/>
            <person name="Powell A.J."/>
            <person name="Barry K."/>
            <person name="Miller A.N."/>
            <person name="Grigoriev I.V."/>
            <person name="Debuchy R."/>
            <person name="Gladieux P."/>
            <person name="Thoren M.H."/>
            <person name="Johannesson H."/>
        </authorList>
    </citation>
    <scope>NUCLEOTIDE SEQUENCE</scope>
    <source>
        <strain evidence="3">PSN243</strain>
    </source>
</reference>
<dbReference type="Proteomes" id="UP001321760">
    <property type="component" value="Unassembled WGS sequence"/>
</dbReference>
<feature type="compositionally biased region" description="Basic and acidic residues" evidence="1">
    <location>
        <begin position="472"/>
        <end position="483"/>
    </location>
</feature>
<name>A0AAV9GI82_9PEZI</name>
<feature type="compositionally biased region" description="Polar residues" evidence="1">
    <location>
        <begin position="497"/>
        <end position="506"/>
    </location>
</feature>
<evidence type="ECO:0008006" key="5">
    <source>
        <dbReference type="Google" id="ProtNLM"/>
    </source>
</evidence>
<comment type="caution">
    <text evidence="3">The sequence shown here is derived from an EMBL/GenBank/DDBJ whole genome shotgun (WGS) entry which is preliminary data.</text>
</comment>
<keyword evidence="2" id="KW-1133">Transmembrane helix</keyword>